<proteinExistence type="predicted"/>
<dbReference type="AlphaFoldDB" id="A0A9D2FW56"/>
<comment type="caution">
    <text evidence="1">The sequence shown here is derived from an EMBL/GenBank/DDBJ whole genome shotgun (WGS) entry which is preliminary data.</text>
</comment>
<evidence type="ECO:0000313" key="2">
    <source>
        <dbReference type="Proteomes" id="UP000824058"/>
    </source>
</evidence>
<name>A0A9D2FW56_9STRE</name>
<organism evidence="1 2">
    <name type="scientific">Candidatus Streptococcus faecavium</name>
    <dbReference type="NCBI Taxonomy" id="2838763"/>
    <lineage>
        <taxon>Bacteria</taxon>
        <taxon>Bacillati</taxon>
        <taxon>Bacillota</taxon>
        <taxon>Bacilli</taxon>
        <taxon>Lactobacillales</taxon>
        <taxon>Streptococcaceae</taxon>
        <taxon>Streptococcus</taxon>
    </lineage>
</organism>
<reference evidence="1" key="1">
    <citation type="journal article" date="2021" name="PeerJ">
        <title>Extensive microbial diversity within the chicken gut microbiome revealed by metagenomics and culture.</title>
        <authorList>
            <person name="Gilroy R."/>
            <person name="Ravi A."/>
            <person name="Getino M."/>
            <person name="Pursley I."/>
            <person name="Horton D.L."/>
            <person name="Alikhan N.F."/>
            <person name="Baker D."/>
            <person name="Gharbi K."/>
            <person name="Hall N."/>
            <person name="Watson M."/>
            <person name="Adriaenssens E.M."/>
            <person name="Foster-Nyarko E."/>
            <person name="Jarju S."/>
            <person name="Secka A."/>
            <person name="Antonio M."/>
            <person name="Oren A."/>
            <person name="Chaudhuri R.R."/>
            <person name="La Ragione R."/>
            <person name="Hildebrand F."/>
            <person name="Pallen M.J."/>
        </authorList>
    </citation>
    <scope>NUCLEOTIDE SEQUENCE</scope>
    <source>
        <strain evidence="1">ChiBcolR9-63</strain>
    </source>
</reference>
<protein>
    <recommendedName>
        <fullName evidence="3">Phage protein</fullName>
    </recommendedName>
</protein>
<gene>
    <name evidence="1" type="ORF">H9965_04815</name>
</gene>
<dbReference type="EMBL" id="DXBD01000036">
    <property type="protein sequence ID" value="HIZ67767.1"/>
    <property type="molecule type" value="Genomic_DNA"/>
</dbReference>
<accession>A0A9D2FW56</accession>
<sequence length="59" mass="6599">MILDINVKEMVILGVPFEDRKIFTSVWYALSTNMIEGWEPTAKDVERLKSEAIALGAAS</sequence>
<evidence type="ECO:0008006" key="3">
    <source>
        <dbReference type="Google" id="ProtNLM"/>
    </source>
</evidence>
<dbReference type="Proteomes" id="UP000824058">
    <property type="component" value="Unassembled WGS sequence"/>
</dbReference>
<evidence type="ECO:0000313" key="1">
    <source>
        <dbReference type="EMBL" id="HIZ67767.1"/>
    </source>
</evidence>
<reference evidence="1" key="2">
    <citation type="submission" date="2021-04" db="EMBL/GenBank/DDBJ databases">
        <authorList>
            <person name="Gilroy R."/>
        </authorList>
    </citation>
    <scope>NUCLEOTIDE SEQUENCE</scope>
    <source>
        <strain evidence="1">ChiBcolR9-63</strain>
    </source>
</reference>